<evidence type="ECO:0000313" key="1">
    <source>
        <dbReference type="EMBL" id="ESK97672.1"/>
    </source>
</evidence>
<dbReference type="HOGENOM" id="CLU_3037975_0_0_1"/>
<keyword evidence="2" id="KW-1185">Reference proteome</keyword>
<dbReference type="KEGG" id="mrr:Moror_17445"/>
<proteinExistence type="predicted"/>
<name>V2XV94_MONRO</name>
<protein>
    <submittedName>
        <fullName evidence="1">Uncharacterized protein</fullName>
    </submittedName>
</protein>
<gene>
    <name evidence="1" type="ORF">Moror_17445</name>
</gene>
<sequence length="55" mass="6538">VERHTQEESFIFRVVVVIIHPKVYPKSCQVTMMRVLYTATYNPYPDHDPQLHLIP</sequence>
<dbReference type="EMBL" id="AWSO01000020">
    <property type="protein sequence ID" value="ESK97672.1"/>
    <property type="molecule type" value="Genomic_DNA"/>
</dbReference>
<dbReference type="Proteomes" id="UP000017559">
    <property type="component" value="Unassembled WGS sequence"/>
</dbReference>
<organism evidence="1 2">
    <name type="scientific">Moniliophthora roreri (strain MCA 2997)</name>
    <name type="common">Cocoa frosty pod rot fungus</name>
    <name type="synonym">Crinipellis roreri</name>
    <dbReference type="NCBI Taxonomy" id="1381753"/>
    <lineage>
        <taxon>Eukaryota</taxon>
        <taxon>Fungi</taxon>
        <taxon>Dikarya</taxon>
        <taxon>Basidiomycota</taxon>
        <taxon>Agaricomycotina</taxon>
        <taxon>Agaricomycetes</taxon>
        <taxon>Agaricomycetidae</taxon>
        <taxon>Agaricales</taxon>
        <taxon>Marasmiineae</taxon>
        <taxon>Marasmiaceae</taxon>
        <taxon>Moniliophthora</taxon>
    </lineage>
</organism>
<feature type="non-terminal residue" evidence="1">
    <location>
        <position position="1"/>
    </location>
</feature>
<comment type="caution">
    <text evidence="1">The sequence shown here is derived from an EMBL/GenBank/DDBJ whole genome shotgun (WGS) entry which is preliminary data.</text>
</comment>
<evidence type="ECO:0000313" key="2">
    <source>
        <dbReference type="Proteomes" id="UP000017559"/>
    </source>
</evidence>
<dbReference type="AlphaFoldDB" id="V2XV94"/>
<accession>V2XV94</accession>
<reference evidence="1 2" key="1">
    <citation type="journal article" date="2014" name="BMC Genomics">
        <title>Genome and secretome analysis of the hemibiotrophic fungal pathogen, Moniliophthora roreri, which causes frosty pod rot disease of cacao: mechanisms of the biotrophic and necrotrophic phases.</title>
        <authorList>
            <person name="Meinhardt L.W."/>
            <person name="Costa G.G.L."/>
            <person name="Thomazella D.P.T."/>
            <person name="Teixeira P.J.P.L."/>
            <person name="Carazzolle M.F."/>
            <person name="Schuster S.C."/>
            <person name="Carlson J.E."/>
            <person name="Guiltinan M.J."/>
            <person name="Mieczkowski P."/>
            <person name="Farmer A."/>
            <person name="Ramaraj T."/>
            <person name="Crozier J."/>
            <person name="Davis R.E."/>
            <person name="Shao J."/>
            <person name="Melnick R.L."/>
            <person name="Pereira G.A.G."/>
            <person name="Bailey B.A."/>
        </authorList>
    </citation>
    <scope>NUCLEOTIDE SEQUENCE [LARGE SCALE GENOMIC DNA]</scope>
    <source>
        <strain evidence="1 2">MCA 2997</strain>
    </source>
</reference>